<dbReference type="RefSeq" id="XP_013244464.1">
    <property type="nucleotide sequence ID" value="XM_013389010.1"/>
</dbReference>
<evidence type="ECO:0000256" key="1">
    <source>
        <dbReference type="ARBA" id="ARBA00005622"/>
    </source>
</evidence>
<comment type="catalytic activity">
    <reaction evidence="7">
        <text>S-formylglutathione + H2O = formate + glutathione + H(+)</text>
        <dbReference type="Rhea" id="RHEA:14961"/>
        <dbReference type="ChEBI" id="CHEBI:15377"/>
        <dbReference type="ChEBI" id="CHEBI:15378"/>
        <dbReference type="ChEBI" id="CHEBI:15740"/>
        <dbReference type="ChEBI" id="CHEBI:57688"/>
        <dbReference type="ChEBI" id="CHEBI:57925"/>
        <dbReference type="EC" id="3.1.2.12"/>
    </reaction>
</comment>
<evidence type="ECO:0000313" key="8">
    <source>
        <dbReference type="EMBL" id="KDN49950.1"/>
    </source>
</evidence>
<comment type="function">
    <text evidence="7">Serine hydrolase involved in the detoxification of formaldehyde.</text>
</comment>
<dbReference type="HOGENOM" id="CLU_056472_0_1_1"/>
<dbReference type="InterPro" id="IPR000801">
    <property type="entry name" value="Esterase-like"/>
</dbReference>
<dbReference type="Pfam" id="PF00756">
    <property type="entry name" value="Esterase"/>
    <property type="match status" value="1"/>
</dbReference>
<keyword evidence="4 7" id="KW-0719">Serine esterase</keyword>
<dbReference type="NCBIfam" id="TIGR02821">
    <property type="entry name" value="fghA_ester_D"/>
    <property type="match status" value="1"/>
</dbReference>
<dbReference type="EC" id="3.1.2.12" evidence="2 7"/>
<dbReference type="STRING" id="1037660.A0A066WGW7"/>
<dbReference type="InterPro" id="IPR029058">
    <property type="entry name" value="AB_hydrolase_fold"/>
</dbReference>
<evidence type="ECO:0000313" key="9">
    <source>
        <dbReference type="Proteomes" id="UP000027361"/>
    </source>
</evidence>
<dbReference type="PANTHER" id="PTHR10061">
    <property type="entry name" value="S-FORMYLGLUTATHIONE HYDROLASE"/>
    <property type="match status" value="1"/>
</dbReference>
<evidence type="ECO:0000256" key="7">
    <source>
        <dbReference type="RuleBase" id="RU363068"/>
    </source>
</evidence>
<dbReference type="EMBL" id="JMSN01000020">
    <property type="protein sequence ID" value="KDN49950.1"/>
    <property type="molecule type" value="Genomic_DNA"/>
</dbReference>
<dbReference type="GO" id="GO:0005829">
    <property type="term" value="C:cytosol"/>
    <property type="evidence" value="ECO:0007669"/>
    <property type="project" value="TreeGrafter"/>
</dbReference>
<protein>
    <recommendedName>
        <fullName evidence="3 7">S-formylglutathione hydrolase</fullName>
        <ecNumber evidence="2 7">3.1.2.12</ecNumber>
    </recommendedName>
</protein>
<dbReference type="GeneID" id="25264091"/>
<accession>A0A066WGW7</accession>
<dbReference type="PANTHER" id="PTHR10061:SF0">
    <property type="entry name" value="S-FORMYLGLUTATHIONE HYDROLASE"/>
    <property type="match status" value="1"/>
</dbReference>
<gene>
    <name evidence="8" type="ORF">K437DRAFT_255212</name>
</gene>
<proteinExistence type="inferred from homology"/>
<dbReference type="InterPro" id="IPR014186">
    <property type="entry name" value="S-formylglutathione_hydrol"/>
</dbReference>
<dbReference type="GO" id="GO:0052689">
    <property type="term" value="F:carboxylic ester hydrolase activity"/>
    <property type="evidence" value="ECO:0007669"/>
    <property type="project" value="UniProtKB-KW"/>
</dbReference>
<dbReference type="Gene3D" id="3.40.50.1820">
    <property type="entry name" value="alpha/beta hydrolase"/>
    <property type="match status" value="1"/>
</dbReference>
<reference evidence="8 9" key="1">
    <citation type="submission" date="2014-05" db="EMBL/GenBank/DDBJ databases">
        <title>Draft genome sequence of a rare smut relative, Tilletiaria anomala UBC 951.</title>
        <authorList>
            <consortium name="DOE Joint Genome Institute"/>
            <person name="Toome M."/>
            <person name="Kuo A."/>
            <person name="Henrissat B."/>
            <person name="Lipzen A."/>
            <person name="Tritt A."/>
            <person name="Yoshinaga Y."/>
            <person name="Zane M."/>
            <person name="Barry K."/>
            <person name="Grigoriev I.V."/>
            <person name="Spatafora J.W."/>
            <person name="Aimea M.C."/>
        </authorList>
    </citation>
    <scope>NUCLEOTIDE SEQUENCE [LARGE SCALE GENOMIC DNA]</scope>
    <source>
        <strain evidence="8 9">UBC 951</strain>
    </source>
</reference>
<evidence type="ECO:0000256" key="6">
    <source>
        <dbReference type="PIRSR" id="PIRSR614186-1"/>
    </source>
</evidence>
<keyword evidence="9" id="KW-1185">Reference proteome</keyword>
<evidence type="ECO:0000256" key="2">
    <source>
        <dbReference type="ARBA" id="ARBA00012479"/>
    </source>
</evidence>
<dbReference type="GO" id="GO:0018738">
    <property type="term" value="F:S-formylglutathione hydrolase activity"/>
    <property type="evidence" value="ECO:0007669"/>
    <property type="project" value="UniProtKB-EC"/>
</dbReference>
<feature type="active site" description="Charge relay system" evidence="6">
    <location>
        <position position="235"/>
    </location>
</feature>
<comment type="similarity">
    <text evidence="1 7">Belongs to the esterase D family.</text>
</comment>
<dbReference type="Proteomes" id="UP000027361">
    <property type="component" value="Unassembled WGS sequence"/>
</dbReference>
<feature type="active site" description="Charge relay system" evidence="6">
    <location>
        <position position="155"/>
    </location>
</feature>
<comment type="subcellular location">
    <subcellularLocation>
        <location evidence="7">Cytoplasm</location>
    </subcellularLocation>
</comment>
<evidence type="ECO:0000256" key="4">
    <source>
        <dbReference type="ARBA" id="ARBA00022487"/>
    </source>
</evidence>
<dbReference type="InParanoid" id="A0A066WGW7"/>
<dbReference type="GO" id="GO:0046294">
    <property type="term" value="P:formaldehyde catabolic process"/>
    <property type="evidence" value="ECO:0007669"/>
    <property type="project" value="InterPro"/>
</dbReference>
<dbReference type="OMA" id="GWQDVYQ"/>
<dbReference type="SUPFAM" id="SSF53474">
    <property type="entry name" value="alpha/beta-Hydrolases"/>
    <property type="match status" value="1"/>
</dbReference>
<evidence type="ECO:0000256" key="3">
    <source>
        <dbReference type="ARBA" id="ARBA00016774"/>
    </source>
</evidence>
<keyword evidence="5 7" id="KW-0378">Hydrolase</keyword>
<sequence>MSGLERKNSNKVFDGILYKYTIKSSSALGGLPASFNVFVPITASTSKPAPVLIYLSGLTCTEDNATQKAPTLFEAASKEGIAIVLPDTSPRGAKIEGEDESYDFGSGAGFYLKATKEPWSKHYNMEEYVLKELPQALKVAGLPLDVSRRSITGHSMGGHGALSLYLRNPGVFRSSSAFSPICNPTQCNWGKKAFEGYLQGGVKEGEAYDSMLLLAQVPIDKRKDVNILIDSGLADNFAKEGQLRVEEFAKVAMSNGFDADRISIRLQDGYDHSYYFIATFAAEHVHWHAKFLKG</sequence>
<name>A0A066WGW7_TILAU</name>
<dbReference type="OrthoDB" id="420518at2759"/>
<dbReference type="AlphaFoldDB" id="A0A066WGW7"/>
<keyword evidence="7" id="KW-0963">Cytoplasm</keyword>
<organism evidence="8 9">
    <name type="scientific">Tilletiaria anomala (strain ATCC 24038 / CBS 436.72 / UBC 951)</name>
    <dbReference type="NCBI Taxonomy" id="1037660"/>
    <lineage>
        <taxon>Eukaryota</taxon>
        <taxon>Fungi</taxon>
        <taxon>Dikarya</taxon>
        <taxon>Basidiomycota</taxon>
        <taxon>Ustilaginomycotina</taxon>
        <taxon>Exobasidiomycetes</taxon>
        <taxon>Georgefischeriales</taxon>
        <taxon>Tilletiariaceae</taxon>
        <taxon>Tilletiaria</taxon>
    </lineage>
</organism>
<feature type="active site" description="Charge relay system" evidence="6">
    <location>
        <position position="272"/>
    </location>
</feature>
<comment type="caution">
    <text evidence="8">The sequence shown here is derived from an EMBL/GenBank/DDBJ whole genome shotgun (WGS) entry which is preliminary data.</text>
</comment>
<evidence type="ECO:0000256" key="5">
    <source>
        <dbReference type="ARBA" id="ARBA00022801"/>
    </source>
</evidence>